<evidence type="ECO:0000256" key="6">
    <source>
        <dbReference type="ARBA" id="ARBA00022989"/>
    </source>
</evidence>
<comment type="subcellular location">
    <subcellularLocation>
        <location evidence="1">Cell membrane</location>
        <topology evidence="1">Multi-pass membrane protein</topology>
    </subcellularLocation>
</comment>
<dbReference type="RefSeq" id="WP_056686168.1">
    <property type="nucleotide sequence ID" value="NZ_CP085712.1"/>
</dbReference>
<dbReference type="EMBL" id="LJIX01000006">
    <property type="protein sequence ID" value="KQL21123.1"/>
    <property type="molecule type" value="Genomic_DNA"/>
</dbReference>
<name>A0A0Q3VJN4_9BACI</name>
<evidence type="ECO:0000256" key="8">
    <source>
        <dbReference type="SAM" id="Phobius"/>
    </source>
</evidence>
<gene>
    <name evidence="9" type="ORF">AN957_22820</name>
</gene>
<comment type="caution">
    <text evidence="9">The sequence shown here is derived from an EMBL/GenBank/DDBJ whole genome shotgun (WGS) entry which is preliminary data.</text>
</comment>
<comment type="similarity">
    <text evidence="2">Belongs to the binding-protein-dependent transport system permease family. FecCD subfamily.</text>
</comment>
<dbReference type="PANTHER" id="PTHR30472">
    <property type="entry name" value="FERRIC ENTEROBACTIN TRANSPORT SYSTEM PERMEASE PROTEIN"/>
    <property type="match status" value="1"/>
</dbReference>
<protein>
    <submittedName>
        <fullName evidence="9">Iron ABC transporter</fullName>
    </submittedName>
</protein>
<feature type="transmembrane region" description="Helical" evidence="8">
    <location>
        <begin position="12"/>
        <end position="32"/>
    </location>
</feature>
<keyword evidence="5 8" id="KW-0812">Transmembrane</keyword>
<keyword evidence="6 8" id="KW-1133">Transmembrane helix</keyword>
<evidence type="ECO:0000313" key="10">
    <source>
        <dbReference type="Proteomes" id="UP000050996"/>
    </source>
</evidence>
<feature type="transmembrane region" description="Helical" evidence="8">
    <location>
        <begin position="199"/>
        <end position="218"/>
    </location>
</feature>
<dbReference type="Pfam" id="PF01032">
    <property type="entry name" value="FecCD"/>
    <property type="match status" value="1"/>
</dbReference>
<dbReference type="InterPro" id="IPR000522">
    <property type="entry name" value="ABC_transptr_permease_BtuC"/>
</dbReference>
<reference evidence="9 10" key="1">
    <citation type="submission" date="2015-09" db="EMBL/GenBank/DDBJ databases">
        <title>Genome sequencing project for genomic taxonomy and phylogenomics of Bacillus-like bacteria.</title>
        <authorList>
            <person name="Liu B."/>
            <person name="Wang J."/>
            <person name="Zhu Y."/>
            <person name="Liu G."/>
            <person name="Chen Q."/>
            <person name="Chen Z."/>
            <person name="Lan J."/>
            <person name="Che J."/>
            <person name="Ge C."/>
            <person name="Shi H."/>
            <person name="Pan Z."/>
            <person name="Liu X."/>
        </authorList>
    </citation>
    <scope>NUCLEOTIDE SEQUENCE [LARGE SCALE GENOMIC DNA]</scope>
    <source>
        <strain evidence="9 10">FJAT-18043</strain>
    </source>
</reference>
<evidence type="ECO:0000256" key="5">
    <source>
        <dbReference type="ARBA" id="ARBA00022692"/>
    </source>
</evidence>
<evidence type="ECO:0000256" key="2">
    <source>
        <dbReference type="ARBA" id="ARBA00007935"/>
    </source>
</evidence>
<feature type="transmembrane region" description="Helical" evidence="8">
    <location>
        <begin position="119"/>
        <end position="139"/>
    </location>
</feature>
<keyword evidence="7 8" id="KW-0472">Membrane</keyword>
<proteinExistence type="inferred from homology"/>
<feature type="transmembrane region" description="Helical" evidence="8">
    <location>
        <begin position="64"/>
        <end position="82"/>
    </location>
</feature>
<dbReference type="PATRIC" id="fig|1637975.4.peg.4560"/>
<feature type="transmembrane region" description="Helical" evidence="8">
    <location>
        <begin position="94"/>
        <end position="113"/>
    </location>
</feature>
<dbReference type="AlphaFoldDB" id="A0A0Q3VJN4"/>
<dbReference type="Proteomes" id="UP000050996">
    <property type="component" value="Unassembled WGS sequence"/>
</dbReference>
<evidence type="ECO:0000256" key="3">
    <source>
        <dbReference type="ARBA" id="ARBA00022448"/>
    </source>
</evidence>
<dbReference type="PANTHER" id="PTHR30472:SF65">
    <property type="entry name" value="SIDEROPHORE TRANSPORT SYSTEM PERMEASE PROTEIN YFIZ-RELATED"/>
    <property type="match status" value="1"/>
</dbReference>
<dbReference type="InterPro" id="IPR037294">
    <property type="entry name" value="ABC_BtuC-like"/>
</dbReference>
<dbReference type="STRING" id="1637975.AN957_22820"/>
<evidence type="ECO:0000256" key="1">
    <source>
        <dbReference type="ARBA" id="ARBA00004651"/>
    </source>
</evidence>
<dbReference type="FunFam" id="1.10.3470.10:FF:000001">
    <property type="entry name" value="Vitamin B12 ABC transporter permease BtuC"/>
    <property type="match status" value="1"/>
</dbReference>
<dbReference type="SUPFAM" id="SSF81345">
    <property type="entry name" value="ABC transporter involved in vitamin B12 uptake, BtuC"/>
    <property type="match status" value="1"/>
</dbReference>
<keyword evidence="10" id="KW-1185">Reference proteome</keyword>
<dbReference type="CDD" id="cd06550">
    <property type="entry name" value="TM_ABC_iron-siderophores_like"/>
    <property type="match status" value="1"/>
</dbReference>
<dbReference type="GO" id="GO:0033214">
    <property type="term" value="P:siderophore-iron import into cell"/>
    <property type="evidence" value="ECO:0007669"/>
    <property type="project" value="TreeGrafter"/>
</dbReference>
<accession>A0A0Q3VJN4</accession>
<dbReference type="GO" id="GO:0005886">
    <property type="term" value="C:plasma membrane"/>
    <property type="evidence" value="ECO:0007669"/>
    <property type="project" value="UniProtKB-SubCell"/>
</dbReference>
<feature type="transmembrane region" description="Helical" evidence="8">
    <location>
        <begin position="278"/>
        <end position="296"/>
    </location>
</feature>
<keyword evidence="4" id="KW-1003">Cell membrane</keyword>
<dbReference type="GO" id="GO:0022857">
    <property type="term" value="F:transmembrane transporter activity"/>
    <property type="evidence" value="ECO:0007669"/>
    <property type="project" value="InterPro"/>
</dbReference>
<sequence>MLLKSNLQKWSGLLFAVILLLLLMCVSIVYGYTDTTWKMAIDAFTSFDGSNEHLIIQTVRLPRALIAAAVGASLAIAGVLLQTITKNPLAAPEIFGINAGAGFAVVITVTLFSLSNLQIFTWISFLGAAVSFLLVYIIGSIGRDGLTPMKLTLAGAAMSAMFASMTQGFLVINETALEQVLFWLAGSVSGRKLETLLSVLPYLIVGWGLALLISNKLNVLSMGEDVAKGLGLKTGMLKIWSGLIIVLLSGGAVAVAGPIAFIGIVIPHITRAVVGIDHRWVIPFSALFGGMLLLIADTASRFIIMPQEVPVGVMTAVIGTPFFVYIARKGFNK</sequence>
<organism evidence="9 10">
    <name type="scientific">Cytobacillus solani</name>
    <dbReference type="NCBI Taxonomy" id="1637975"/>
    <lineage>
        <taxon>Bacteria</taxon>
        <taxon>Bacillati</taxon>
        <taxon>Bacillota</taxon>
        <taxon>Bacilli</taxon>
        <taxon>Bacillales</taxon>
        <taxon>Bacillaceae</taxon>
        <taxon>Cytobacillus</taxon>
    </lineage>
</organism>
<evidence type="ECO:0000256" key="4">
    <source>
        <dbReference type="ARBA" id="ARBA00022475"/>
    </source>
</evidence>
<feature type="transmembrane region" description="Helical" evidence="8">
    <location>
        <begin position="308"/>
        <end position="327"/>
    </location>
</feature>
<evidence type="ECO:0000256" key="7">
    <source>
        <dbReference type="ARBA" id="ARBA00023136"/>
    </source>
</evidence>
<feature type="transmembrane region" description="Helical" evidence="8">
    <location>
        <begin position="151"/>
        <end position="172"/>
    </location>
</feature>
<keyword evidence="3" id="KW-0813">Transport</keyword>
<feature type="transmembrane region" description="Helical" evidence="8">
    <location>
        <begin position="239"/>
        <end position="266"/>
    </location>
</feature>
<dbReference type="Gene3D" id="1.10.3470.10">
    <property type="entry name" value="ABC transporter involved in vitamin B12 uptake, BtuC"/>
    <property type="match status" value="1"/>
</dbReference>
<evidence type="ECO:0000313" key="9">
    <source>
        <dbReference type="EMBL" id="KQL21123.1"/>
    </source>
</evidence>